<protein>
    <submittedName>
        <fullName evidence="1">Uncharacterized protein</fullName>
    </submittedName>
</protein>
<accession>S2LCE1</accession>
<comment type="caution">
    <text evidence="1">The sequence shown here is derived from an EMBL/GenBank/DDBJ whole genome shotgun (WGS) entry which is preliminary data.</text>
</comment>
<reference evidence="1 2" key="1">
    <citation type="journal article" date="2013" name="Genome Announc.">
        <title>Draft genome sequence of the moderately halophilic gammaproteobacterium Halomonas anticariensis FP35.</title>
        <authorList>
            <person name="Tahrioui A."/>
            <person name="Quesada E."/>
            <person name="Llamas I."/>
        </authorList>
    </citation>
    <scope>NUCLEOTIDE SEQUENCE [LARGE SCALE GENOMIC DNA]</scope>
    <source>
        <strain evidence="2">DSM 16096 / CECT 5854 / LMG 22089 / FP35</strain>
    </source>
</reference>
<name>S2LCE1_LITA3</name>
<dbReference type="EMBL" id="ASTJ01000025">
    <property type="protein sequence ID" value="EPC02381.1"/>
    <property type="molecule type" value="Genomic_DNA"/>
</dbReference>
<gene>
    <name evidence="1" type="ORF">L861_15200</name>
</gene>
<proteinExistence type="predicted"/>
<sequence length="98" mass="10558">MIVGLAYGGLYFYYGVTVKQLVEERVTDFGFGALEVKSIDYGPMAPLSTSSLVSADVIYGGAEAILDIRVHGHPLFSDEVRLELSGLQALRLKFGSGN</sequence>
<dbReference type="AlphaFoldDB" id="S2LCE1"/>
<dbReference type="PATRIC" id="fig|1121939.11.peg.2277"/>
<evidence type="ECO:0000313" key="2">
    <source>
        <dbReference type="Proteomes" id="UP000014463"/>
    </source>
</evidence>
<dbReference type="Proteomes" id="UP000014463">
    <property type="component" value="Unassembled WGS sequence"/>
</dbReference>
<evidence type="ECO:0000313" key="1">
    <source>
        <dbReference type="EMBL" id="EPC02381.1"/>
    </source>
</evidence>
<organism evidence="1 2">
    <name type="scientific">Litchfieldella anticariensis (strain DSM 16096 / CECT 5854 / CIP 108499 / LMG 22089 / FP35)</name>
    <name type="common">Halomonas anticariensis</name>
    <dbReference type="NCBI Taxonomy" id="1121939"/>
    <lineage>
        <taxon>Bacteria</taxon>
        <taxon>Pseudomonadati</taxon>
        <taxon>Pseudomonadota</taxon>
        <taxon>Gammaproteobacteria</taxon>
        <taxon>Oceanospirillales</taxon>
        <taxon>Halomonadaceae</taxon>
        <taxon>Litchfieldella</taxon>
    </lineage>
</organism>
<keyword evidence="2" id="KW-1185">Reference proteome</keyword>